<evidence type="ECO:0000256" key="4">
    <source>
        <dbReference type="ARBA" id="ARBA00022737"/>
    </source>
</evidence>
<dbReference type="InterPro" id="IPR001680">
    <property type="entry name" value="WD40_rpt"/>
</dbReference>
<feature type="repeat" description="WD" evidence="6">
    <location>
        <begin position="57"/>
        <end position="98"/>
    </location>
</feature>
<comment type="caution">
    <text evidence="7">The sequence shown here is derived from an EMBL/GenBank/DDBJ whole genome shotgun (WGS) entry which is preliminary data.</text>
</comment>
<organism evidence="7 8">
    <name type="scientific">Rhizoclosmatium globosum</name>
    <dbReference type="NCBI Taxonomy" id="329046"/>
    <lineage>
        <taxon>Eukaryota</taxon>
        <taxon>Fungi</taxon>
        <taxon>Fungi incertae sedis</taxon>
        <taxon>Chytridiomycota</taxon>
        <taxon>Chytridiomycota incertae sedis</taxon>
        <taxon>Chytridiomycetes</taxon>
        <taxon>Chytridiales</taxon>
        <taxon>Chytriomycetaceae</taxon>
        <taxon>Rhizoclosmatium</taxon>
    </lineage>
</organism>
<keyword evidence="3" id="KW-0819">tRNA processing</keyword>
<accession>A0A1Y2CYH8</accession>
<evidence type="ECO:0000256" key="5">
    <source>
        <dbReference type="ARBA" id="ARBA00023242"/>
    </source>
</evidence>
<gene>
    <name evidence="7" type="ORF">BCR33DRAFT_712108</name>
</gene>
<dbReference type="GO" id="GO:0006400">
    <property type="term" value="P:tRNA modification"/>
    <property type="evidence" value="ECO:0007669"/>
    <property type="project" value="TreeGrafter"/>
</dbReference>
<protein>
    <submittedName>
        <fullName evidence="7">Uncharacterized protein</fullName>
    </submittedName>
</protein>
<comment type="subcellular location">
    <subcellularLocation>
        <location evidence="1">Nucleus</location>
    </subcellularLocation>
</comment>
<dbReference type="InterPro" id="IPR028884">
    <property type="entry name" value="Trm82"/>
</dbReference>
<dbReference type="STRING" id="329046.A0A1Y2CYH8"/>
<dbReference type="GO" id="GO:0043527">
    <property type="term" value="C:tRNA methyltransferase complex"/>
    <property type="evidence" value="ECO:0007669"/>
    <property type="project" value="TreeGrafter"/>
</dbReference>
<dbReference type="OrthoDB" id="339900at2759"/>
<dbReference type="AlphaFoldDB" id="A0A1Y2CYH8"/>
<proteinExistence type="predicted"/>
<evidence type="ECO:0000256" key="3">
    <source>
        <dbReference type="ARBA" id="ARBA00022694"/>
    </source>
</evidence>
<evidence type="ECO:0000256" key="6">
    <source>
        <dbReference type="PROSITE-ProRule" id="PRU00221"/>
    </source>
</evidence>
<dbReference type="GO" id="GO:0036265">
    <property type="term" value="P:RNA (guanine-N7)-methylation"/>
    <property type="evidence" value="ECO:0007669"/>
    <property type="project" value="InterPro"/>
</dbReference>
<keyword evidence="8" id="KW-1185">Reference proteome</keyword>
<dbReference type="InterPro" id="IPR015943">
    <property type="entry name" value="WD40/YVTN_repeat-like_dom_sf"/>
</dbReference>
<dbReference type="GO" id="GO:0005829">
    <property type="term" value="C:cytosol"/>
    <property type="evidence" value="ECO:0007669"/>
    <property type="project" value="TreeGrafter"/>
</dbReference>
<name>A0A1Y2CYH8_9FUNG</name>
<evidence type="ECO:0000256" key="1">
    <source>
        <dbReference type="ARBA" id="ARBA00004123"/>
    </source>
</evidence>
<reference evidence="7 8" key="1">
    <citation type="submission" date="2016-07" db="EMBL/GenBank/DDBJ databases">
        <title>Pervasive Adenine N6-methylation of Active Genes in Fungi.</title>
        <authorList>
            <consortium name="DOE Joint Genome Institute"/>
            <person name="Mondo S.J."/>
            <person name="Dannebaum R.O."/>
            <person name="Kuo R.C."/>
            <person name="Labutti K."/>
            <person name="Haridas S."/>
            <person name="Kuo A."/>
            <person name="Salamov A."/>
            <person name="Ahrendt S.R."/>
            <person name="Lipzen A."/>
            <person name="Sullivan W."/>
            <person name="Andreopoulos W.B."/>
            <person name="Clum A."/>
            <person name="Lindquist E."/>
            <person name="Daum C."/>
            <person name="Ramamoorthy G.K."/>
            <person name="Gryganskyi A."/>
            <person name="Culley D."/>
            <person name="Magnuson J.K."/>
            <person name="James T.Y."/>
            <person name="O'Malley M.A."/>
            <person name="Stajich J.E."/>
            <person name="Spatafora J.W."/>
            <person name="Visel A."/>
            <person name="Grigoriev I.V."/>
        </authorList>
    </citation>
    <scope>NUCLEOTIDE SEQUENCE [LARGE SCALE GENOMIC DNA]</scope>
    <source>
        <strain evidence="7 8">JEL800</strain>
    </source>
</reference>
<dbReference type="SUPFAM" id="SSF50978">
    <property type="entry name" value="WD40 repeat-like"/>
    <property type="match status" value="1"/>
</dbReference>
<dbReference type="Pfam" id="PF00400">
    <property type="entry name" value="WD40"/>
    <property type="match status" value="2"/>
</dbReference>
<keyword evidence="4" id="KW-0677">Repeat</keyword>
<dbReference type="GO" id="GO:0005634">
    <property type="term" value="C:nucleus"/>
    <property type="evidence" value="ECO:0007669"/>
    <property type="project" value="UniProtKB-SubCell"/>
</dbReference>
<dbReference type="EMBL" id="MCGO01000004">
    <property type="protein sequence ID" value="ORY51904.1"/>
    <property type="molecule type" value="Genomic_DNA"/>
</dbReference>
<sequence length="192" mass="20874">MTLQSIHGLWSNKHHVVAAYGKRFFVVDAQSNSLVAVPADHAHASSDDAHVQVLRVADMPEGAVRAIAFHRNGELMAVASDSRSVQLWNTKTWSLVAAKPLLKRPNAIAFSGDETTLGDLVVADKFGDVYRIPLGAGSEKAKLLLGHCSLVTDMILSHENGFLITSDRDEKIRVSLFPDTFEIDGFCLGHKG</sequence>
<evidence type="ECO:0000313" key="7">
    <source>
        <dbReference type="EMBL" id="ORY51904.1"/>
    </source>
</evidence>
<dbReference type="PANTHER" id="PTHR16288:SF0">
    <property type="entry name" value="TRNA (GUANINE-N(7)-)-METHYLTRANSFERASE NON-CATALYTIC SUBUNIT WDR4"/>
    <property type="match status" value="1"/>
</dbReference>
<dbReference type="SMART" id="SM00320">
    <property type="entry name" value="WD40"/>
    <property type="match status" value="2"/>
</dbReference>
<keyword evidence="5" id="KW-0539">Nucleus</keyword>
<dbReference type="Gene3D" id="2.130.10.10">
    <property type="entry name" value="YVTN repeat-like/Quinoprotein amine dehydrogenase"/>
    <property type="match status" value="1"/>
</dbReference>
<evidence type="ECO:0000313" key="8">
    <source>
        <dbReference type="Proteomes" id="UP000193642"/>
    </source>
</evidence>
<evidence type="ECO:0000256" key="2">
    <source>
        <dbReference type="ARBA" id="ARBA00022574"/>
    </source>
</evidence>
<keyword evidence="2 6" id="KW-0853">WD repeat</keyword>
<dbReference type="Proteomes" id="UP000193642">
    <property type="component" value="Unassembled WGS sequence"/>
</dbReference>
<dbReference type="InterPro" id="IPR036322">
    <property type="entry name" value="WD40_repeat_dom_sf"/>
</dbReference>
<dbReference type="PROSITE" id="PS50082">
    <property type="entry name" value="WD_REPEATS_2"/>
    <property type="match status" value="1"/>
</dbReference>
<dbReference type="PANTHER" id="PTHR16288">
    <property type="entry name" value="WD40 REPEAT PROTEIN 4"/>
    <property type="match status" value="1"/>
</dbReference>